<name>A0ABQ9M2R8_HEVBR</name>
<accession>A0ABQ9M2R8</accession>
<dbReference type="EMBL" id="JARPOI010000009">
    <property type="protein sequence ID" value="KAJ9173154.1"/>
    <property type="molecule type" value="Genomic_DNA"/>
</dbReference>
<gene>
    <name evidence="2" type="ORF">P3X46_016318</name>
</gene>
<dbReference type="Proteomes" id="UP001174677">
    <property type="component" value="Chromosome 9"/>
</dbReference>
<dbReference type="InterPro" id="IPR044824">
    <property type="entry name" value="MAIN-like"/>
</dbReference>
<dbReference type="PANTHER" id="PTHR46033:SF8">
    <property type="entry name" value="PROTEIN MAINTENANCE OF MERISTEMS-LIKE"/>
    <property type="match status" value="1"/>
</dbReference>
<keyword evidence="3" id="KW-1185">Reference proteome</keyword>
<comment type="caution">
    <text evidence="2">The sequence shown here is derived from an EMBL/GenBank/DDBJ whole genome shotgun (WGS) entry which is preliminary data.</text>
</comment>
<protein>
    <recommendedName>
        <fullName evidence="1">Aminotransferase-like plant mobile domain-containing protein</fullName>
    </recommendedName>
</protein>
<sequence>MPIGECTITLQDVSIISACGTWVSESNVTPIAEVCETLLGARPPPEMIRGHTLKLSWLVDEFGDIPHQADDLTVLWHARAFILRLISSIFPDKTNSRVNLMFLPLLEDLREAGTYSWGGACLAFLYRELCRVAVTETKEISGPLFILQIWAWERFKIISPSIRDPSAPHDAPLGARWSRARQITEVTTHVLPQIRSLGNHIVRNYLMSCQTCVSKVVPVGRQWCH</sequence>
<proteinExistence type="predicted"/>
<evidence type="ECO:0000313" key="3">
    <source>
        <dbReference type="Proteomes" id="UP001174677"/>
    </source>
</evidence>
<reference evidence="2" key="1">
    <citation type="journal article" date="2023" name="Plant Biotechnol. J.">
        <title>Chromosome-level wild Hevea brasiliensis genome provides new tools for genomic-assisted breeding and valuable loci to elevate rubber yield.</title>
        <authorList>
            <person name="Cheng H."/>
            <person name="Song X."/>
            <person name="Hu Y."/>
            <person name="Wu T."/>
            <person name="Yang Q."/>
            <person name="An Z."/>
            <person name="Feng S."/>
            <person name="Deng Z."/>
            <person name="Wu W."/>
            <person name="Zeng X."/>
            <person name="Tu M."/>
            <person name="Wang X."/>
            <person name="Huang H."/>
        </authorList>
    </citation>
    <scope>NUCLEOTIDE SEQUENCE</scope>
    <source>
        <strain evidence="2">MT/VB/25A 57/8</strain>
    </source>
</reference>
<evidence type="ECO:0000313" key="2">
    <source>
        <dbReference type="EMBL" id="KAJ9173154.1"/>
    </source>
</evidence>
<organism evidence="2 3">
    <name type="scientific">Hevea brasiliensis</name>
    <name type="common">Para rubber tree</name>
    <name type="synonym">Siphonia brasiliensis</name>
    <dbReference type="NCBI Taxonomy" id="3981"/>
    <lineage>
        <taxon>Eukaryota</taxon>
        <taxon>Viridiplantae</taxon>
        <taxon>Streptophyta</taxon>
        <taxon>Embryophyta</taxon>
        <taxon>Tracheophyta</taxon>
        <taxon>Spermatophyta</taxon>
        <taxon>Magnoliopsida</taxon>
        <taxon>eudicotyledons</taxon>
        <taxon>Gunneridae</taxon>
        <taxon>Pentapetalae</taxon>
        <taxon>rosids</taxon>
        <taxon>fabids</taxon>
        <taxon>Malpighiales</taxon>
        <taxon>Euphorbiaceae</taxon>
        <taxon>Crotonoideae</taxon>
        <taxon>Micrandreae</taxon>
        <taxon>Hevea</taxon>
    </lineage>
</organism>
<dbReference type="PANTHER" id="PTHR46033">
    <property type="entry name" value="PROTEIN MAIN-LIKE 2"/>
    <property type="match status" value="1"/>
</dbReference>
<dbReference type="InterPro" id="IPR019557">
    <property type="entry name" value="AminoTfrase-like_pln_mobile"/>
</dbReference>
<dbReference type="Pfam" id="PF10536">
    <property type="entry name" value="PMD"/>
    <property type="match status" value="1"/>
</dbReference>
<evidence type="ECO:0000259" key="1">
    <source>
        <dbReference type="Pfam" id="PF10536"/>
    </source>
</evidence>
<feature type="domain" description="Aminotransferase-like plant mobile" evidence="1">
    <location>
        <begin position="1"/>
        <end position="185"/>
    </location>
</feature>